<evidence type="ECO:0000313" key="3">
    <source>
        <dbReference type="EMBL" id="ELR12693.1"/>
    </source>
</evidence>
<evidence type="ECO:0000313" key="4">
    <source>
        <dbReference type="Proteomes" id="UP000011083"/>
    </source>
</evidence>
<feature type="region of interest" description="Disordered" evidence="1">
    <location>
        <begin position="90"/>
        <end position="137"/>
    </location>
</feature>
<feature type="compositionally biased region" description="Low complexity" evidence="1">
    <location>
        <begin position="341"/>
        <end position="352"/>
    </location>
</feature>
<dbReference type="EMBL" id="KB008103">
    <property type="protein sequence ID" value="ELR12693.1"/>
    <property type="molecule type" value="Genomic_DNA"/>
</dbReference>
<dbReference type="KEGG" id="acan:ACA1_092030"/>
<accession>L8GIW6</accession>
<gene>
    <name evidence="3" type="ORF">ACA1_092030</name>
</gene>
<dbReference type="SUPFAM" id="SSF55811">
    <property type="entry name" value="Nudix"/>
    <property type="match status" value="1"/>
</dbReference>
<sequence>MTSPETVLLYYCALRGISTSPPAGHFSTSSAPPPTPPSPATQPPSSSPQRSPARGGVPVNPSYLGIHLKEDEERSFKAAGILPIAFFTSPPPGGLVGPPPKAAKQGEAKPGDESEDEDGGGGGGADEKSSTAPSAAATKGGVPVPYVLLGCETRRKQVKTDEVYINLFGGKREDSDGSAAETAWREFWEETGRLLPDQAQPFLDHCRDGADRRRVLWFAPGKYVLFLYHLPYPAPEWTTKLAEQYRQLETREEGSEMDSLHWVSLPALLKAVGRRAPADRAVYGADDGRPYPVFRFSADIVVHLSRYFQSVVKGQAHAVPPLDSTTSPARRSPYRAPHGPPHGSSAGGQSPARSYHTTPPRSTVKHQRSPHTAKPTPATYSAPLSARAKPFYPKSPCPTQFVAVTANPND</sequence>
<feature type="compositionally biased region" description="Pro residues" evidence="1">
    <location>
        <begin position="31"/>
        <end position="46"/>
    </location>
</feature>
<keyword evidence="3" id="KW-0378">Hydrolase</keyword>
<dbReference type="VEuPathDB" id="AmoebaDB:ACA1_092030"/>
<dbReference type="PANTHER" id="PTHR48125">
    <property type="entry name" value="LP07818P1"/>
    <property type="match status" value="1"/>
</dbReference>
<dbReference type="GO" id="GO:0016787">
    <property type="term" value="F:hydrolase activity"/>
    <property type="evidence" value="ECO:0007669"/>
    <property type="project" value="UniProtKB-KW"/>
</dbReference>
<dbReference type="RefSeq" id="XP_004334706.1">
    <property type="nucleotide sequence ID" value="XM_004334658.1"/>
</dbReference>
<dbReference type="Proteomes" id="UP000011083">
    <property type="component" value="Unassembled WGS sequence"/>
</dbReference>
<feature type="region of interest" description="Disordered" evidence="1">
    <location>
        <begin position="21"/>
        <end position="66"/>
    </location>
</feature>
<feature type="region of interest" description="Disordered" evidence="1">
    <location>
        <begin position="318"/>
        <end position="410"/>
    </location>
</feature>
<evidence type="ECO:0000259" key="2">
    <source>
        <dbReference type="PROSITE" id="PS51462"/>
    </source>
</evidence>
<evidence type="ECO:0000256" key="1">
    <source>
        <dbReference type="SAM" id="MobiDB-lite"/>
    </source>
</evidence>
<dbReference type="OrthoDB" id="10384016at2759"/>
<feature type="domain" description="Nudix hydrolase" evidence="2">
    <location>
        <begin position="127"/>
        <end position="286"/>
    </location>
</feature>
<protein>
    <submittedName>
        <fullName evidence="3">Hydrolase, NUDIX domain containing protein</fullName>
    </submittedName>
</protein>
<dbReference type="GeneID" id="14913408"/>
<reference evidence="3 4" key="1">
    <citation type="journal article" date="2013" name="Genome Biol.">
        <title>Genome of Acanthamoeba castellanii highlights extensive lateral gene transfer and early evolution of tyrosine kinase signaling.</title>
        <authorList>
            <person name="Clarke M."/>
            <person name="Lohan A.J."/>
            <person name="Liu B."/>
            <person name="Lagkouvardos I."/>
            <person name="Roy S."/>
            <person name="Zafar N."/>
            <person name="Bertelli C."/>
            <person name="Schilde C."/>
            <person name="Kianianmomeni A."/>
            <person name="Burglin T.R."/>
            <person name="Frech C."/>
            <person name="Turcotte B."/>
            <person name="Kopec K.O."/>
            <person name="Synnott J.M."/>
            <person name="Choo C."/>
            <person name="Paponov I."/>
            <person name="Finkler A."/>
            <person name="Soon Heng Tan C."/>
            <person name="Hutchins A.P."/>
            <person name="Weinmeier T."/>
            <person name="Rattei T."/>
            <person name="Chu J.S."/>
            <person name="Gimenez G."/>
            <person name="Irimia M."/>
            <person name="Rigden D.J."/>
            <person name="Fitzpatrick D.A."/>
            <person name="Lorenzo-Morales J."/>
            <person name="Bateman A."/>
            <person name="Chiu C.H."/>
            <person name="Tang P."/>
            <person name="Hegemann P."/>
            <person name="Fromm H."/>
            <person name="Raoult D."/>
            <person name="Greub G."/>
            <person name="Miranda-Saavedra D."/>
            <person name="Chen N."/>
            <person name="Nash P."/>
            <person name="Ginger M.L."/>
            <person name="Horn M."/>
            <person name="Schaap P."/>
            <person name="Caler L."/>
            <person name="Loftus B."/>
        </authorList>
    </citation>
    <scope>NUCLEOTIDE SEQUENCE [LARGE SCALE GENOMIC DNA]</scope>
    <source>
        <strain evidence="3 4">Neff</strain>
    </source>
</reference>
<dbReference type="AlphaFoldDB" id="L8GIW6"/>
<dbReference type="Gene3D" id="3.90.79.10">
    <property type="entry name" value="Nucleoside Triphosphate Pyrophosphohydrolase"/>
    <property type="match status" value="1"/>
</dbReference>
<dbReference type="PANTHER" id="PTHR48125:SF10">
    <property type="entry name" value="OS12G0136300 PROTEIN"/>
    <property type="match status" value="1"/>
</dbReference>
<proteinExistence type="predicted"/>
<dbReference type="InterPro" id="IPR015797">
    <property type="entry name" value="NUDIX_hydrolase-like_dom_sf"/>
</dbReference>
<organism evidence="3 4">
    <name type="scientific">Acanthamoeba castellanii (strain ATCC 30010 / Neff)</name>
    <dbReference type="NCBI Taxonomy" id="1257118"/>
    <lineage>
        <taxon>Eukaryota</taxon>
        <taxon>Amoebozoa</taxon>
        <taxon>Discosea</taxon>
        <taxon>Longamoebia</taxon>
        <taxon>Centramoebida</taxon>
        <taxon>Acanthamoebidae</taxon>
        <taxon>Acanthamoeba</taxon>
    </lineage>
</organism>
<keyword evidence="4" id="KW-1185">Reference proteome</keyword>
<feature type="compositionally biased region" description="Pro residues" evidence="1">
    <location>
        <begin position="90"/>
        <end position="101"/>
    </location>
</feature>
<name>L8GIW6_ACACF</name>
<dbReference type="PROSITE" id="PS51462">
    <property type="entry name" value="NUDIX"/>
    <property type="match status" value="1"/>
</dbReference>
<dbReference type="Pfam" id="PF00293">
    <property type="entry name" value="NUDIX"/>
    <property type="match status" value="1"/>
</dbReference>
<dbReference type="InterPro" id="IPR000086">
    <property type="entry name" value="NUDIX_hydrolase_dom"/>
</dbReference>